<evidence type="ECO:0000313" key="2">
    <source>
        <dbReference type="EMBL" id="PMD19979.1"/>
    </source>
</evidence>
<proteinExistence type="predicted"/>
<sequence>MHVCETLLSPFDRLEIAIGKWGGRQLNEYRLYEYSLLEKKGNIRLLVLKKRWFFSRPSCELIEVGLNEAPPFEAISYHWGRKPPSIPINVNGAFILVTSAIDELLWYRRSIFTSHCFWIDAICINQTDPDEKGSQIPMMTQIYGRATRVVVWLGAPESRKDTRITRKMIRALNWPEIITSTTQLLPGLFGNEKDAFVAVGKLFSHPWFERIWIVQEVAAGK</sequence>
<name>A0A2J6Q120_9HELO</name>
<dbReference type="EMBL" id="KZ613487">
    <property type="protein sequence ID" value="PMD19979.1"/>
    <property type="molecule type" value="Genomic_DNA"/>
</dbReference>
<accession>A0A2J6Q120</accession>
<dbReference type="Proteomes" id="UP000235672">
    <property type="component" value="Unassembled WGS sequence"/>
</dbReference>
<dbReference type="InterPro" id="IPR052895">
    <property type="entry name" value="HetReg/Transcr_Mod"/>
</dbReference>
<feature type="domain" description="Heterokaryon incompatibility" evidence="1">
    <location>
        <begin position="72"/>
        <end position="216"/>
    </location>
</feature>
<feature type="non-terminal residue" evidence="2">
    <location>
        <position position="221"/>
    </location>
</feature>
<evidence type="ECO:0000259" key="1">
    <source>
        <dbReference type="Pfam" id="PF06985"/>
    </source>
</evidence>
<evidence type="ECO:0000313" key="3">
    <source>
        <dbReference type="Proteomes" id="UP000235672"/>
    </source>
</evidence>
<dbReference type="PANTHER" id="PTHR24148:SF80">
    <property type="entry name" value="HETEROKARYON INCOMPATIBILITY DOMAIN-CONTAINING PROTEIN"/>
    <property type="match status" value="1"/>
</dbReference>
<dbReference type="AlphaFoldDB" id="A0A2J6Q120"/>
<gene>
    <name evidence="2" type="ORF">NA56DRAFT_574650</name>
</gene>
<protein>
    <recommendedName>
        <fullName evidence="1">Heterokaryon incompatibility domain-containing protein</fullName>
    </recommendedName>
</protein>
<organism evidence="2 3">
    <name type="scientific">Hyaloscypha hepaticicola</name>
    <dbReference type="NCBI Taxonomy" id="2082293"/>
    <lineage>
        <taxon>Eukaryota</taxon>
        <taxon>Fungi</taxon>
        <taxon>Dikarya</taxon>
        <taxon>Ascomycota</taxon>
        <taxon>Pezizomycotina</taxon>
        <taxon>Leotiomycetes</taxon>
        <taxon>Helotiales</taxon>
        <taxon>Hyaloscyphaceae</taxon>
        <taxon>Hyaloscypha</taxon>
    </lineage>
</organism>
<dbReference type="InterPro" id="IPR010730">
    <property type="entry name" value="HET"/>
</dbReference>
<dbReference type="STRING" id="1745343.A0A2J6Q120"/>
<reference evidence="2 3" key="1">
    <citation type="submission" date="2016-05" db="EMBL/GenBank/DDBJ databases">
        <title>A degradative enzymes factory behind the ericoid mycorrhizal symbiosis.</title>
        <authorList>
            <consortium name="DOE Joint Genome Institute"/>
            <person name="Martino E."/>
            <person name="Morin E."/>
            <person name="Grelet G."/>
            <person name="Kuo A."/>
            <person name="Kohler A."/>
            <person name="Daghino S."/>
            <person name="Barry K."/>
            <person name="Choi C."/>
            <person name="Cichocki N."/>
            <person name="Clum A."/>
            <person name="Copeland A."/>
            <person name="Hainaut M."/>
            <person name="Haridas S."/>
            <person name="Labutti K."/>
            <person name="Lindquist E."/>
            <person name="Lipzen A."/>
            <person name="Khouja H.-R."/>
            <person name="Murat C."/>
            <person name="Ohm R."/>
            <person name="Olson A."/>
            <person name="Spatafora J."/>
            <person name="Veneault-Fourrey C."/>
            <person name="Henrissat B."/>
            <person name="Grigoriev I."/>
            <person name="Martin F."/>
            <person name="Perotto S."/>
        </authorList>
    </citation>
    <scope>NUCLEOTIDE SEQUENCE [LARGE SCALE GENOMIC DNA]</scope>
    <source>
        <strain evidence="2 3">UAMH 7357</strain>
    </source>
</reference>
<keyword evidence="3" id="KW-1185">Reference proteome</keyword>
<dbReference type="Pfam" id="PF06985">
    <property type="entry name" value="HET"/>
    <property type="match status" value="1"/>
</dbReference>
<dbReference type="PANTHER" id="PTHR24148">
    <property type="entry name" value="ANKYRIN REPEAT DOMAIN-CONTAINING PROTEIN 39 HOMOLOG-RELATED"/>
    <property type="match status" value="1"/>
</dbReference>
<dbReference type="OrthoDB" id="2157530at2759"/>